<comment type="subcellular location">
    <subcellularLocation>
        <location evidence="1">Membrane</location>
    </subcellularLocation>
</comment>
<protein>
    <recommendedName>
        <fullName evidence="3">Bacterial surface antigen (D15) domain-containing protein</fullName>
    </recommendedName>
</protein>
<keyword evidence="2" id="KW-0472">Membrane</keyword>
<gene>
    <name evidence="4" type="ORF">MNB_SV-13-393</name>
</gene>
<dbReference type="AlphaFoldDB" id="A0A1W1D1A1"/>
<evidence type="ECO:0000256" key="1">
    <source>
        <dbReference type="ARBA" id="ARBA00004370"/>
    </source>
</evidence>
<dbReference type="EMBL" id="FPHM01000323">
    <property type="protein sequence ID" value="SFV71878.1"/>
    <property type="molecule type" value="Genomic_DNA"/>
</dbReference>
<feature type="domain" description="Bacterial surface antigen (D15)" evidence="3">
    <location>
        <begin position="140"/>
        <end position="403"/>
    </location>
</feature>
<accession>A0A1W1D1A1</accession>
<evidence type="ECO:0000313" key="4">
    <source>
        <dbReference type="EMBL" id="SFV71878.1"/>
    </source>
</evidence>
<evidence type="ECO:0000256" key="2">
    <source>
        <dbReference type="ARBA" id="ARBA00023136"/>
    </source>
</evidence>
<dbReference type="Gene3D" id="2.40.160.50">
    <property type="entry name" value="membrane protein fhac: a member of the omp85/tpsb transporter family"/>
    <property type="match status" value="1"/>
</dbReference>
<sequence>MKNFKHYSLSTLLVLSPLFLKAENNTSLKILPYAFSTEATGVAGGVAVIQKSLLQPQTTFIATAFGGLSEDVIVQGTEQEDRFSGGFFSFSQYKLPFSNRLYFSIMGLQTHFPKDKYYFDGSNDSNQEAVLDTPTDSQVLNASIKYVLPMGEGLNNPDNTYTLSNGFVQNRENYGNSTPFVTGMTTLSLKAFYQKDTFDNASKNHIQEWTTNGLRFALTHDNTDFDLNPSRGYHFNLQYSSDYGQGDSTQSWDFIEFKYNHYIPLSTFSFSQQNVLAMSLWTGYSPSWDNEKDIYPNISANRPPLWEGARLGGMFKMRGYDTNRFSDKASFYATAEYRTILNYNPLKDNTYLPVEWFQVVAFVEAGRVNDAYNADLLTDMKYDVGLSLRAMVSELPIRFDVAYSEEGTNMWVMINQPFDF</sequence>
<organism evidence="4">
    <name type="scientific">hydrothermal vent metagenome</name>
    <dbReference type="NCBI Taxonomy" id="652676"/>
    <lineage>
        <taxon>unclassified sequences</taxon>
        <taxon>metagenomes</taxon>
        <taxon>ecological metagenomes</taxon>
    </lineage>
</organism>
<proteinExistence type="predicted"/>
<name>A0A1W1D1A1_9ZZZZ</name>
<dbReference type="GO" id="GO:0019867">
    <property type="term" value="C:outer membrane"/>
    <property type="evidence" value="ECO:0007669"/>
    <property type="project" value="InterPro"/>
</dbReference>
<evidence type="ECO:0000259" key="3">
    <source>
        <dbReference type="Pfam" id="PF01103"/>
    </source>
</evidence>
<reference evidence="4" key="1">
    <citation type="submission" date="2016-10" db="EMBL/GenBank/DDBJ databases">
        <authorList>
            <person name="de Groot N.N."/>
        </authorList>
    </citation>
    <scope>NUCLEOTIDE SEQUENCE</scope>
</reference>
<dbReference type="Pfam" id="PF01103">
    <property type="entry name" value="Omp85"/>
    <property type="match status" value="1"/>
</dbReference>
<dbReference type="InterPro" id="IPR000184">
    <property type="entry name" value="Bac_surfAg_D15"/>
</dbReference>